<feature type="domain" description="Pyridoxamine 5'-phosphate oxidase N-terminal" evidence="1">
    <location>
        <begin position="7"/>
        <end position="107"/>
    </location>
</feature>
<dbReference type="Pfam" id="PF01243">
    <property type="entry name" value="PNPOx_N"/>
    <property type="match status" value="1"/>
</dbReference>
<dbReference type="OrthoDB" id="8447155at2"/>
<comment type="caution">
    <text evidence="2">The sequence shown here is derived from an EMBL/GenBank/DDBJ whole genome shotgun (WGS) entry which is preliminary data.</text>
</comment>
<proteinExistence type="predicted"/>
<name>A0A327KWA2_9BRAD</name>
<evidence type="ECO:0000313" key="2">
    <source>
        <dbReference type="EMBL" id="RAI42581.1"/>
    </source>
</evidence>
<evidence type="ECO:0000259" key="1">
    <source>
        <dbReference type="Pfam" id="PF01243"/>
    </source>
</evidence>
<dbReference type="RefSeq" id="WP_111420543.1">
    <property type="nucleotide sequence ID" value="NZ_NPEX01000142.1"/>
</dbReference>
<accession>A0A327KWA2</accession>
<gene>
    <name evidence="2" type="ORF">CH341_18800</name>
</gene>
<dbReference type="SUPFAM" id="SSF50475">
    <property type="entry name" value="FMN-binding split barrel"/>
    <property type="match status" value="1"/>
</dbReference>
<sequence length="156" mass="17138">MSELLSARVAGFLDLHHVMSLATVGPSGPHAVNLFYARDGLALVWVSEAGARHSLELEAERAVAATIAADTADFTAVRGVQMHGRARRVDDPAETVRLRGLLADRYTFLKRLDALPERLRDAVARVSLYRLDPDQVVLIDNARGFGHKETLVLQRS</sequence>
<evidence type="ECO:0000313" key="3">
    <source>
        <dbReference type="Proteomes" id="UP000249130"/>
    </source>
</evidence>
<organism evidence="2 3">
    <name type="scientific">Rhodoplanes roseus</name>
    <dbReference type="NCBI Taxonomy" id="29409"/>
    <lineage>
        <taxon>Bacteria</taxon>
        <taxon>Pseudomonadati</taxon>
        <taxon>Pseudomonadota</taxon>
        <taxon>Alphaproteobacteria</taxon>
        <taxon>Hyphomicrobiales</taxon>
        <taxon>Nitrobacteraceae</taxon>
        <taxon>Rhodoplanes</taxon>
    </lineage>
</organism>
<dbReference type="Proteomes" id="UP000249130">
    <property type="component" value="Unassembled WGS sequence"/>
</dbReference>
<dbReference type="Gene3D" id="2.30.110.10">
    <property type="entry name" value="Electron Transport, Fmn-binding Protein, Chain A"/>
    <property type="match status" value="1"/>
</dbReference>
<protein>
    <recommendedName>
        <fullName evidence="1">Pyridoxamine 5'-phosphate oxidase N-terminal domain-containing protein</fullName>
    </recommendedName>
</protein>
<keyword evidence="3" id="KW-1185">Reference proteome</keyword>
<dbReference type="InterPro" id="IPR012349">
    <property type="entry name" value="Split_barrel_FMN-bd"/>
</dbReference>
<dbReference type="InterPro" id="IPR011576">
    <property type="entry name" value="Pyridox_Oxase_N"/>
</dbReference>
<dbReference type="EMBL" id="NPEX01000142">
    <property type="protein sequence ID" value="RAI42581.1"/>
    <property type="molecule type" value="Genomic_DNA"/>
</dbReference>
<dbReference type="AlphaFoldDB" id="A0A327KWA2"/>
<reference evidence="2 3" key="1">
    <citation type="submission" date="2017-07" db="EMBL/GenBank/DDBJ databases">
        <title>Draft Genome Sequences of Select Purple Nonsulfur Bacteria.</title>
        <authorList>
            <person name="Lasarre B."/>
            <person name="Mckinlay J.B."/>
        </authorList>
    </citation>
    <scope>NUCLEOTIDE SEQUENCE [LARGE SCALE GENOMIC DNA]</scope>
    <source>
        <strain evidence="2 3">DSM 5909</strain>
    </source>
</reference>